<dbReference type="Pfam" id="PF10507">
    <property type="entry name" value="TMEM65"/>
    <property type="match status" value="1"/>
</dbReference>
<dbReference type="CDD" id="cd07177">
    <property type="entry name" value="terB_like"/>
    <property type="match status" value="1"/>
</dbReference>
<comment type="caution">
    <text evidence="8">The sequence shown here is derived from an EMBL/GenBank/DDBJ whole genome shotgun (WGS) entry which is preliminary data.</text>
</comment>
<feature type="domain" description="Cyclic nucleotide-binding" evidence="7">
    <location>
        <begin position="198"/>
        <end position="325"/>
    </location>
</feature>
<protein>
    <recommendedName>
        <fullName evidence="7">Cyclic nucleotide-binding domain-containing protein</fullName>
    </recommendedName>
</protein>
<dbReference type="PANTHER" id="PTHR21706:SF15">
    <property type="entry name" value="TRANSMEMBRANE PROTEIN 65"/>
    <property type="match status" value="1"/>
</dbReference>
<dbReference type="PANTHER" id="PTHR21706">
    <property type="entry name" value="TRANSMEMBRANE PROTEIN 65"/>
    <property type="match status" value="1"/>
</dbReference>
<dbReference type="PROSITE" id="PS50042">
    <property type="entry name" value="CNMP_BINDING_3"/>
    <property type="match status" value="1"/>
</dbReference>
<evidence type="ECO:0000256" key="4">
    <source>
        <dbReference type="ARBA" id="ARBA00023136"/>
    </source>
</evidence>
<gene>
    <name evidence="8" type="ORF">CTAYLR_000763</name>
</gene>
<dbReference type="SUPFAM" id="SSF51206">
    <property type="entry name" value="cAMP-binding domain-like"/>
    <property type="match status" value="1"/>
</dbReference>
<dbReference type="InterPro" id="IPR018490">
    <property type="entry name" value="cNMP-bd_dom_sf"/>
</dbReference>
<sequence length="485" mass="53309">MLRQFSTVRQLARQLRKERVAAATRGLSAVGADAKHQQQQQRLEAVTIPEPSRRQLWRLAIGNAVPFIGFGFADNLIMIIAGEAIDKTIGVALGISTLASRAAAGLGNMLSDIVGIGVGDIIERYSSAILGREAVAALTAEQMELNICRLVKTWASVIGISIGCLLGMVPLFFIGQRKPLFFTPEEMALYESALRPYGVSPQHFFDLMRRSEWRTYEAGSTVLKAGQTLDRVLLVASGSVDSYETTRDGGLRRLYRYQAKRDIAGYDKEMPAKEREADPPIRGCVIGGTALLDDSVRKHPYPSTVIAAEPTRVVEWHYSVLRKEMDEDKAIEAAICSILYFDLVEGLRRQRRTASAPPHPLPIAGDERLETPANEMPPDRQRLDMYEAILQVALSDGVVHAAERQFIGNFAQHHAITEEEHLASLEKLGWSAQQWDAGCKEYAGSGSLNIKSAIPELLKQAGVKSRLISANKGDDAPGNPDDPPR</sequence>
<evidence type="ECO:0000259" key="7">
    <source>
        <dbReference type="PROSITE" id="PS50042"/>
    </source>
</evidence>
<keyword evidence="2 6" id="KW-0812">Transmembrane</keyword>
<dbReference type="InterPro" id="IPR000595">
    <property type="entry name" value="cNMP-bd_dom"/>
</dbReference>
<reference evidence="8" key="1">
    <citation type="submission" date="2023-01" db="EMBL/GenBank/DDBJ databases">
        <title>Metagenome sequencing of chrysophaentin producing Chrysophaeum taylorii.</title>
        <authorList>
            <person name="Davison J."/>
            <person name="Bewley C."/>
        </authorList>
    </citation>
    <scope>NUCLEOTIDE SEQUENCE</scope>
    <source>
        <strain evidence="8">NIES-1699</strain>
    </source>
</reference>
<proteinExistence type="predicted"/>
<comment type="subcellular location">
    <subcellularLocation>
        <location evidence="1">Membrane</location>
        <topology evidence="1">Multi-pass membrane protein</topology>
    </subcellularLocation>
</comment>
<dbReference type="GO" id="GO:0016020">
    <property type="term" value="C:membrane"/>
    <property type="evidence" value="ECO:0007669"/>
    <property type="project" value="UniProtKB-SubCell"/>
</dbReference>
<dbReference type="AlphaFoldDB" id="A0AAD7XUS8"/>
<dbReference type="InterPro" id="IPR014710">
    <property type="entry name" value="RmlC-like_jellyroll"/>
</dbReference>
<keyword evidence="9" id="KW-1185">Reference proteome</keyword>
<evidence type="ECO:0000313" key="8">
    <source>
        <dbReference type="EMBL" id="KAJ8614428.1"/>
    </source>
</evidence>
<dbReference type="CDD" id="cd00038">
    <property type="entry name" value="CAP_ED"/>
    <property type="match status" value="1"/>
</dbReference>
<evidence type="ECO:0000256" key="2">
    <source>
        <dbReference type="ARBA" id="ARBA00022692"/>
    </source>
</evidence>
<dbReference type="GO" id="GO:0005739">
    <property type="term" value="C:mitochondrion"/>
    <property type="evidence" value="ECO:0007669"/>
    <property type="project" value="TreeGrafter"/>
</dbReference>
<evidence type="ECO:0000256" key="1">
    <source>
        <dbReference type="ARBA" id="ARBA00004141"/>
    </source>
</evidence>
<accession>A0AAD7XUS8</accession>
<dbReference type="Proteomes" id="UP001230188">
    <property type="component" value="Unassembled WGS sequence"/>
</dbReference>
<evidence type="ECO:0000313" key="9">
    <source>
        <dbReference type="Proteomes" id="UP001230188"/>
    </source>
</evidence>
<keyword evidence="4 6" id="KW-0472">Membrane</keyword>
<organism evidence="8 9">
    <name type="scientific">Chrysophaeum taylorii</name>
    <dbReference type="NCBI Taxonomy" id="2483200"/>
    <lineage>
        <taxon>Eukaryota</taxon>
        <taxon>Sar</taxon>
        <taxon>Stramenopiles</taxon>
        <taxon>Ochrophyta</taxon>
        <taxon>Pelagophyceae</taxon>
        <taxon>Pelagomonadales</taxon>
        <taxon>Pelagomonadaceae</taxon>
        <taxon>Chrysophaeum</taxon>
    </lineage>
</organism>
<evidence type="ECO:0000256" key="3">
    <source>
        <dbReference type="ARBA" id="ARBA00022989"/>
    </source>
</evidence>
<dbReference type="SUPFAM" id="SSF158682">
    <property type="entry name" value="TerB-like"/>
    <property type="match status" value="1"/>
</dbReference>
<dbReference type="InterPro" id="IPR029024">
    <property type="entry name" value="TerB-like"/>
</dbReference>
<dbReference type="InterPro" id="IPR019537">
    <property type="entry name" value="TMEM65"/>
</dbReference>
<feature type="transmembrane region" description="Helical" evidence="6">
    <location>
        <begin position="154"/>
        <end position="174"/>
    </location>
</feature>
<name>A0AAD7XUS8_9STRA</name>
<keyword evidence="3 6" id="KW-1133">Transmembrane helix</keyword>
<evidence type="ECO:0000256" key="6">
    <source>
        <dbReference type="SAM" id="Phobius"/>
    </source>
</evidence>
<evidence type="ECO:0000256" key="5">
    <source>
        <dbReference type="SAM" id="MobiDB-lite"/>
    </source>
</evidence>
<dbReference type="Gene3D" id="2.60.120.10">
    <property type="entry name" value="Jelly Rolls"/>
    <property type="match status" value="1"/>
</dbReference>
<feature type="region of interest" description="Disordered" evidence="5">
    <location>
        <begin position="352"/>
        <end position="373"/>
    </location>
</feature>
<dbReference type="EMBL" id="JAQMWT010000005">
    <property type="protein sequence ID" value="KAJ8614428.1"/>
    <property type="molecule type" value="Genomic_DNA"/>
</dbReference>